<dbReference type="Gene3D" id="3.30.465.10">
    <property type="match status" value="1"/>
</dbReference>
<dbReference type="GO" id="GO:0071949">
    <property type="term" value="F:FAD binding"/>
    <property type="evidence" value="ECO:0007669"/>
    <property type="project" value="InterPro"/>
</dbReference>
<dbReference type="InterPro" id="IPR016164">
    <property type="entry name" value="FAD-linked_Oxase-like_C"/>
</dbReference>
<dbReference type="InterPro" id="IPR007173">
    <property type="entry name" value="ALO_C"/>
</dbReference>
<name>A0A1X7IVP3_9BACL</name>
<keyword evidence="3" id="KW-0560">Oxidoreductase</keyword>
<dbReference type="STRING" id="1852522.SAMN06295960_0813"/>
<keyword evidence="4" id="KW-1133">Transmembrane helix</keyword>
<evidence type="ECO:0000313" key="7">
    <source>
        <dbReference type="Proteomes" id="UP000193834"/>
    </source>
</evidence>
<evidence type="ECO:0000259" key="5">
    <source>
        <dbReference type="PROSITE" id="PS51387"/>
    </source>
</evidence>
<feature type="domain" description="FAD-binding PCMH-type" evidence="5">
    <location>
        <begin position="42"/>
        <end position="213"/>
    </location>
</feature>
<keyword evidence="4" id="KW-0472">Membrane</keyword>
<dbReference type="Pfam" id="PF01565">
    <property type="entry name" value="FAD_binding_4"/>
    <property type="match status" value="1"/>
</dbReference>
<dbReference type="Gene3D" id="1.10.45.10">
    <property type="entry name" value="Vanillyl-alcohol Oxidase, Chain A, domain 4"/>
    <property type="match status" value="1"/>
</dbReference>
<proteinExistence type="predicted"/>
<keyword evidence="1" id="KW-0285">Flavoprotein</keyword>
<dbReference type="AlphaFoldDB" id="A0A1X7IVP3"/>
<keyword evidence="2" id="KW-0274">FAD</keyword>
<evidence type="ECO:0000256" key="1">
    <source>
        <dbReference type="ARBA" id="ARBA00022630"/>
    </source>
</evidence>
<dbReference type="InterPro" id="IPR006094">
    <property type="entry name" value="Oxid_FAD_bind_N"/>
</dbReference>
<sequence length="479" mass="55260">MKHRGFITAVVLICYAALFVTSLSLYISEGERRMQSDVGGVLSAQVYEVIQVSSIQDIRDALTKAKKLGKKISVSGASHSQGGHSFYEDAIVLDMRRFNRVLEVDAMHKRVRVQSGATWLDIHEAINPRQLAVRIMQSSAIFTVGGSLSANAHGRDPSEGTIIESVESFRLMMADGSIIDVSREKSPELFHSVIGGYGLFGVILDVDINLTDNEVYEQDITVMNYQDYPKYVEEHIVSNPESALSIGRLSTAPERYLSEMYALTMKRTNEPLTEALTKLEDERFVETGKLMFGLARKWDQAKNWSWKLQKRLYRYEDKKLVSRNNAMRNDIEFTKYRDPQKTDLLQEYYVPIERFVPFVDGLREILQEENLNVLNITVRYVPKSHESVLSYAKKESFSIVLLINHKKTPSELNKLALATRKMVDLSLEQGGSFYLTYQNFPTLEQIKRAYPNWDKFVQFKQKWDPEERFMNEWYARYTR</sequence>
<organism evidence="6 7">
    <name type="scientific">Paenibacillus aquistagni</name>
    <dbReference type="NCBI Taxonomy" id="1852522"/>
    <lineage>
        <taxon>Bacteria</taxon>
        <taxon>Bacillati</taxon>
        <taxon>Bacillota</taxon>
        <taxon>Bacilli</taxon>
        <taxon>Bacillales</taxon>
        <taxon>Paenibacillaceae</taxon>
        <taxon>Paenibacillus</taxon>
    </lineage>
</organism>
<gene>
    <name evidence="6" type="ORF">SAMN06295960_0813</name>
</gene>
<dbReference type="GO" id="GO:0003885">
    <property type="term" value="F:D-arabinono-1,4-lactone oxidase activity"/>
    <property type="evidence" value="ECO:0007669"/>
    <property type="project" value="InterPro"/>
</dbReference>
<dbReference type="InterPro" id="IPR016166">
    <property type="entry name" value="FAD-bd_PCMH"/>
</dbReference>
<dbReference type="PROSITE" id="PS51387">
    <property type="entry name" value="FAD_PCMH"/>
    <property type="match status" value="1"/>
</dbReference>
<protein>
    <submittedName>
        <fullName evidence="6">FAD/FMN-containing dehydrogenase</fullName>
    </submittedName>
</protein>
<dbReference type="PANTHER" id="PTHR43762:SF1">
    <property type="entry name" value="D-ARABINONO-1,4-LACTONE OXIDASE"/>
    <property type="match status" value="1"/>
</dbReference>
<dbReference type="Proteomes" id="UP000193834">
    <property type="component" value="Unassembled WGS sequence"/>
</dbReference>
<dbReference type="SUPFAM" id="SSF56176">
    <property type="entry name" value="FAD-binding/transporter-associated domain-like"/>
    <property type="match status" value="1"/>
</dbReference>
<evidence type="ECO:0000313" key="6">
    <source>
        <dbReference type="EMBL" id="SMG18626.1"/>
    </source>
</evidence>
<accession>A0A1X7IVP3</accession>
<dbReference type="Pfam" id="PF04030">
    <property type="entry name" value="ALO"/>
    <property type="match status" value="1"/>
</dbReference>
<evidence type="ECO:0000256" key="4">
    <source>
        <dbReference type="SAM" id="Phobius"/>
    </source>
</evidence>
<reference evidence="6 7" key="1">
    <citation type="submission" date="2017-04" db="EMBL/GenBank/DDBJ databases">
        <authorList>
            <person name="Afonso C.L."/>
            <person name="Miller P.J."/>
            <person name="Scott M.A."/>
            <person name="Spackman E."/>
            <person name="Goraichik I."/>
            <person name="Dimitrov K.M."/>
            <person name="Suarez D.L."/>
            <person name="Swayne D.E."/>
        </authorList>
    </citation>
    <scope>NUCLEOTIDE SEQUENCE [LARGE SCALE GENOMIC DNA]</scope>
    <source>
        <strain evidence="6 7">11</strain>
    </source>
</reference>
<dbReference type="EMBL" id="FXAZ01000001">
    <property type="protein sequence ID" value="SMG18626.1"/>
    <property type="molecule type" value="Genomic_DNA"/>
</dbReference>
<dbReference type="GO" id="GO:0016020">
    <property type="term" value="C:membrane"/>
    <property type="evidence" value="ECO:0007669"/>
    <property type="project" value="InterPro"/>
</dbReference>
<evidence type="ECO:0000256" key="2">
    <source>
        <dbReference type="ARBA" id="ARBA00022827"/>
    </source>
</evidence>
<dbReference type="InterPro" id="IPR016171">
    <property type="entry name" value="Vanillyl_alc_oxidase_C-sub2"/>
</dbReference>
<dbReference type="InterPro" id="IPR016167">
    <property type="entry name" value="FAD-bd_PCMH_sub1"/>
</dbReference>
<dbReference type="PANTHER" id="PTHR43762">
    <property type="entry name" value="L-GULONOLACTONE OXIDASE"/>
    <property type="match status" value="1"/>
</dbReference>
<dbReference type="SUPFAM" id="SSF55103">
    <property type="entry name" value="FAD-linked oxidases, C-terminal domain"/>
    <property type="match status" value="1"/>
</dbReference>
<dbReference type="InterPro" id="IPR016169">
    <property type="entry name" value="FAD-bd_PCMH_sub2"/>
</dbReference>
<keyword evidence="7" id="KW-1185">Reference proteome</keyword>
<dbReference type="InterPro" id="IPR010031">
    <property type="entry name" value="FAD_lactone_oxidase-like"/>
</dbReference>
<dbReference type="InterPro" id="IPR036318">
    <property type="entry name" value="FAD-bd_PCMH-like_sf"/>
</dbReference>
<dbReference type="Gene3D" id="3.30.43.10">
    <property type="entry name" value="Uridine Diphospho-n-acetylenolpyruvylglucosamine Reductase, domain 2"/>
    <property type="match status" value="1"/>
</dbReference>
<feature type="transmembrane region" description="Helical" evidence="4">
    <location>
        <begin position="6"/>
        <end position="27"/>
    </location>
</feature>
<keyword evidence="4" id="KW-0812">Transmembrane</keyword>
<evidence type="ECO:0000256" key="3">
    <source>
        <dbReference type="ARBA" id="ARBA00023002"/>
    </source>
</evidence>